<dbReference type="OrthoDB" id="10068685at2759"/>
<reference evidence="3" key="1">
    <citation type="submission" date="2021-03" db="EMBL/GenBank/DDBJ databases">
        <authorList>
            <person name="Bekaert M."/>
        </authorList>
    </citation>
    <scope>NUCLEOTIDE SEQUENCE</scope>
</reference>
<evidence type="ECO:0000256" key="1">
    <source>
        <dbReference type="SAM" id="MobiDB-lite"/>
    </source>
</evidence>
<evidence type="ECO:0000313" key="4">
    <source>
        <dbReference type="Proteomes" id="UP000683360"/>
    </source>
</evidence>
<comment type="caution">
    <text evidence="3">The sequence shown here is derived from an EMBL/GenBank/DDBJ whole genome shotgun (WGS) entry which is preliminary data.</text>
</comment>
<organism evidence="3 4">
    <name type="scientific">Mytilus edulis</name>
    <name type="common">Blue mussel</name>
    <dbReference type="NCBI Taxonomy" id="6550"/>
    <lineage>
        <taxon>Eukaryota</taxon>
        <taxon>Metazoa</taxon>
        <taxon>Spiralia</taxon>
        <taxon>Lophotrochozoa</taxon>
        <taxon>Mollusca</taxon>
        <taxon>Bivalvia</taxon>
        <taxon>Autobranchia</taxon>
        <taxon>Pteriomorphia</taxon>
        <taxon>Mytilida</taxon>
        <taxon>Mytiloidea</taxon>
        <taxon>Mytilidae</taxon>
        <taxon>Mytilinae</taxon>
        <taxon>Mytilus</taxon>
    </lineage>
</organism>
<dbReference type="Proteomes" id="UP000683360">
    <property type="component" value="Unassembled WGS sequence"/>
</dbReference>
<protein>
    <recommendedName>
        <fullName evidence="2">P2X purinoreceptor 7 intracellular domain-containing protein</fullName>
    </recommendedName>
</protein>
<dbReference type="Pfam" id="PF20478">
    <property type="entry name" value="P2RX7_C"/>
    <property type="match status" value="1"/>
</dbReference>
<dbReference type="InterPro" id="IPR046815">
    <property type="entry name" value="P2RX7_C"/>
</dbReference>
<name>A0A8S3SQA3_MYTED</name>
<evidence type="ECO:0000259" key="2">
    <source>
        <dbReference type="Pfam" id="PF20478"/>
    </source>
</evidence>
<keyword evidence="4" id="KW-1185">Reference proteome</keyword>
<proteinExistence type="predicted"/>
<dbReference type="PANTHER" id="PTHR36981">
    <property type="entry name" value="ZGC:195170"/>
    <property type="match status" value="1"/>
</dbReference>
<sequence>MLSERGTDRGNPFDSLTLNSDHSRSRSRSPSSDSPFEQVVRGRGSRARSRGRGRGRGRRGRGRGGQRGGAQAQPVENRAHLAQQSRETRDTQLQERVSLLSEEDLRFTVLEACRSQPSLMFTILNRTSLQPNNPVHPEENNRNQPSWCRCSFCRDMPTEQERVCCRQLPNNCHSRLPDFSNVVLDALVLEVAIRYRNNFMAQQNADDDYNKCHRYAAYRQYSLWTHGHLGAGNTIPSCCVWRIRDTYPEHSGQYVGYVGGRFG</sequence>
<feature type="region of interest" description="Disordered" evidence="1">
    <location>
        <begin position="1"/>
        <end position="94"/>
    </location>
</feature>
<evidence type="ECO:0000313" key="3">
    <source>
        <dbReference type="EMBL" id="CAG2222111.1"/>
    </source>
</evidence>
<dbReference type="PANTHER" id="PTHR36981:SF3">
    <property type="entry name" value="UBIQUITIN-LIKE PROTEASE FAMILY PROFILE DOMAIN-CONTAINING PROTEIN"/>
    <property type="match status" value="1"/>
</dbReference>
<dbReference type="EMBL" id="CAJPWZ010001725">
    <property type="protein sequence ID" value="CAG2222111.1"/>
    <property type="molecule type" value="Genomic_DNA"/>
</dbReference>
<accession>A0A8S3SQA3</accession>
<feature type="compositionally biased region" description="Basic residues" evidence="1">
    <location>
        <begin position="43"/>
        <end position="64"/>
    </location>
</feature>
<gene>
    <name evidence="3" type="ORF">MEDL_35476</name>
</gene>
<dbReference type="AlphaFoldDB" id="A0A8S3SQA3"/>
<feature type="domain" description="P2X purinoreceptor 7 intracellular" evidence="2">
    <location>
        <begin position="122"/>
        <end position="257"/>
    </location>
</feature>